<dbReference type="Proteomes" id="UP000538566">
    <property type="component" value="Unassembled WGS sequence"/>
</dbReference>
<dbReference type="InterPro" id="IPR019223">
    <property type="entry name" value="DUF2147"/>
</dbReference>
<name>A0A7W7A7L7_9SPHN</name>
<sequence length="132" mass="14032">MNPVLAACTAVALSQAVTSAPESFLLGTWANPEHSLEVRIARCGATLCGMVATASAEEIADARDSGSPGLVGMMLLRHYRADGPGHWSGNVFVPDIGRELSSHIVALDKDHVRVSGCLMGRFLCKSQVWQRA</sequence>
<evidence type="ECO:0000313" key="3">
    <source>
        <dbReference type="Proteomes" id="UP000538566"/>
    </source>
</evidence>
<dbReference type="RefSeq" id="WP_258536943.1">
    <property type="nucleotide sequence ID" value="NZ_JACHOA010000001.1"/>
</dbReference>
<dbReference type="AlphaFoldDB" id="A0A7W7A7L7"/>
<organism evidence="2 3">
    <name type="scientific">Novosphingobium taihuense</name>
    <dbReference type="NCBI Taxonomy" id="260085"/>
    <lineage>
        <taxon>Bacteria</taxon>
        <taxon>Pseudomonadati</taxon>
        <taxon>Pseudomonadota</taxon>
        <taxon>Alphaproteobacteria</taxon>
        <taxon>Sphingomonadales</taxon>
        <taxon>Sphingomonadaceae</taxon>
        <taxon>Novosphingobium</taxon>
    </lineage>
</organism>
<dbReference type="EMBL" id="JACHOA010000001">
    <property type="protein sequence ID" value="MBB4611933.1"/>
    <property type="molecule type" value="Genomic_DNA"/>
</dbReference>
<gene>
    <name evidence="2" type="ORF">GGR37_000179</name>
</gene>
<dbReference type="PANTHER" id="PTHR36919">
    <property type="entry name" value="BLR1215 PROTEIN"/>
    <property type="match status" value="1"/>
</dbReference>
<protein>
    <submittedName>
        <fullName evidence="2">Uncharacterized protein (DUF2147 family)</fullName>
    </submittedName>
</protein>
<accession>A0A7W7A7L7</accession>
<evidence type="ECO:0000259" key="1">
    <source>
        <dbReference type="Pfam" id="PF09917"/>
    </source>
</evidence>
<proteinExistence type="predicted"/>
<reference evidence="2 3" key="1">
    <citation type="submission" date="2020-08" db="EMBL/GenBank/DDBJ databases">
        <title>Genomic Encyclopedia of Type Strains, Phase IV (KMG-IV): sequencing the most valuable type-strain genomes for metagenomic binning, comparative biology and taxonomic classification.</title>
        <authorList>
            <person name="Goeker M."/>
        </authorList>
    </citation>
    <scope>NUCLEOTIDE SEQUENCE [LARGE SCALE GENOMIC DNA]</scope>
    <source>
        <strain evidence="2 3">DSM 17507</strain>
    </source>
</reference>
<keyword evidence="3" id="KW-1185">Reference proteome</keyword>
<feature type="domain" description="DUF2147" evidence="1">
    <location>
        <begin position="27"/>
        <end position="131"/>
    </location>
</feature>
<comment type="caution">
    <text evidence="2">The sequence shown here is derived from an EMBL/GenBank/DDBJ whole genome shotgun (WGS) entry which is preliminary data.</text>
</comment>
<dbReference type="PANTHER" id="PTHR36919:SF2">
    <property type="entry name" value="BLL6627 PROTEIN"/>
    <property type="match status" value="1"/>
</dbReference>
<dbReference type="Gene3D" id="2.40.128.520">
    <property type="match status" value="1"/>
</dbReference>
<dbReference type="Pfam" id="PF09917">
    <property type="entry name" value="DUF2147"/>
    <property type="match status" value="1"/>
</dbReference>
<evidence type="ECO:0000313" key="2">
    <source>
        <dbReference type="EMBL" id="MBB4611933.1"/>
    </source>
</evidence>